<feature type="transmembrane region" description="Helical" evidence="6">
    <location>
        <begin position="84"/>
        <end position="103"/>
    </location>
</feature>
<reference evidence="7 8" key="1">
    <citation type="submission" date="2014-02" db="EMBL/GenBank/DDBJ databases">
        <authorList>
            <person name="Sibley D."/>
            <person name="Venepally P."/>
            <person name="Karamycheva S."/>
            <person name="Hadjithomas M."/>
            <person name="Khan A."/>
            <person name="Brunk B."/>
            <person name="Roos D."/>
            <person name="Caler E."/>
            <person name="Lorenzi H."/>
        </authorList>
    </citation>
    <scope>NUCLEOTIDE SEQUENCE [LARGE SCALE GENOMIC DNA]</scope>
    <source>
        <strain evidence="7 8">GAB2-2007-GAL-DOM2</strain>
    </source>
</reference>
<feature type="region of interest" description="Disordered" evidence="5">
    <location>
        <begin position="218"/>
        <end position="240"/>
    </location>
</feature>
<dbReference type="OrthoDB" id="329105at2759"/>
<name>A0A086JTQ3_TOXGO</name>
<evidence type="ECO:0000313" key="8">
    <source>
        <dbReference type="Proteomes" id="UP000028837"/>
    </source>
</evidence>
<dbReference type="GO" id="GO:0016020">
    <property type="term" value="C:membrane"/>
    <property type="evidence" value="ECO:0007669"/>
    <property type="project" value="UniProtKB-SubCell"/>
</dbReference>
<dbReference type="PANTHER" id="PTHR11040">
    <property type="entry name" value="ZINC/IRON TRANSPORTER"/>
    <property type="match status" value="1"/>
</dbReference>
<dbReference type="InterPro" id="IPR003689">
    <property type="entry name" value="ZIP"/>
</dbReference>
<evidence type="ECO:0000256" key="4">
    <source>
        <dbReference type="ARBA" id="ARBA00023136"/>
    </source>
</evidence>
<dbReference type="VEuPathDB" id="ToxoDB:TGDOM2_254080"/>
<keyword evidence="4 6" id="KW-0472">Membrane</keyword>
<dbReference type="GO" id="GO:0005385">
    <property type="term" value="F:zinc ion transmembrane transporter activity"/>
    <property type="evidence" value="ECO:0007669"/>
    <property type="project" value="TreeGrafter"/>
</dbReference>
<dbReference type="Pfam" id="PF02535">
    <property type="entry name" value="Zip"/>
    <property type="match status" value="1"/>
</dbReference>
<evidence type="ECO:0000256" key="1">
    <source>
        <dbReference type="ARBA" id="ARBA00004141"/>
    </source>
</evidence>
<evidence type="ECO:0000313" key="7">
    <source>
        <dbReference type="EMBL" id="KFG35521.1"/>
    </source>
</evidence>
<feature type="transmembrane region" description="Helical" evidence="6">
    <location>
        <begin position="438"/>
        <end position="457"/>
    </location>
</feature>
<evidence type="ECO:0000256" key="2">
    <source>
        <dbReference type="ARBA" id="ARBA00022692"/>
    </source>
</evidence>
<feature type="transmembrane region" description="Helical" evidence="6">
    <location>
        <begin position="374"/>
        <end position="394"/>
    </location>
</feature>
<comment type="subcellular location">
    <subcellularLocation>
        <location evidence="1">Membrane</location>
        <topology evidence="1">Multi-pass membrane protein</topology>
    </subcellularLocation>
</comment>
<gene>
    <name evidence="7" type="ORF">TGDOM2_254080</name>
</gene>
<dbReference type="EMBL" id="AHZU02001161">
    <property type="protein sequence ID" value="KFG35521.1"/>
    <property type="molecule type" value="Genomic_DNA"/>
</dbReference>
<organism evidence="7 8">
    <name type="scientific">Toxoplasma gondii GAB2-2007-GAL-DOM2</name>
    <dbReference type="NCBI Taxonomy" id="1130820"/>
    <lineage>
        <taxon>Eukaryota</taxon>
        <taxon>Sar</taxon>
        <taxon>Alveolata</taxon>
        <taxon>Apicomplexa</taxon>
        <taxon>Conoidasida</taxon>
        <taxon>Coccidia</taxon>
        <taxon>Eucoccidiorida</taxon>
        <taxon>Eimeriorina</taxon>
        <taxon>Sarcocystidae</taxon>
        <taxon>Toxoplasma</taxon>
    </lineage>
</organism>
<evidence type="ECO:0000256" key="3">
    <source>
        <dbReference type="ARBA" id="ARBA00022989"/>
    </source>
</evidence>
<feature type="transmembrane region" description="Helical" evidence="6">
    <location>
        <begin position="43"/>
        <end position="64"/>
    </location>
</feature>
<comment type="caution">
    <text evidence="7">The sequence shown here is derived from an EMBL/GenBank/DDBJ whole genome shotgun (WGS) entry which is preliminary data.</text>
</comment>
<keyword evidence="2 6" id="KW-0812">Transmembrane</keyword>
<accession>A0A086JTQ3</accession>
<sequence>MNIDLADWQIAGIFALFSSATFPLGAILGIFAYVLHRKLNRRLLAFFLSVGAGSLIFAVAVEVYAEGLEAIEHIRSGSDTVRTLAFIVQIIFAVVGALLYVWLDHQVNRISSAVHNWSSERLAREAVATRHGNAAGDNLSGGGLSAGEHCRKPIRARCEDNSPAADDLSYETRGLLACAAEDDEGTEAACTGQRSENSEGIWVPLGSSQASTQSTVGHCEENSCRGSPVVKSPSGNTLKSTQDLNVVAGRVEHNYRHPLSGLPSNAILIPTEVPTVDDEELCMLAAEEHLPRKDVSERGGAKVEKGGDHLGVALVLWASQLIDAVPEAMMIGFRVVGNKLSWAFIISLFIANFPESFSGGYMMKKEGFRACVAFAMWLTVPLLTAIVAAATAAIQITPAHSVAMRMFDAGMQGTAAGAMLALSTASMLPAAYEAGGVLSGLFCVLGFLFSVSVRLFLGVLEGPVPLGQEAGMIEHAPRLPETPAGYLNNL</sequence>
<evidence type="ECO:0000256" key="6">
    <source>
        <dbReference type="SAM" id="Phobius"/>
    </source>
</evidence>
<feature type="transmembrane region" description="Helical" evidence="6">
    <location>
        <begin position="12"/>
        <end position="36"/>
    </location>
</feature>
<dbReference type="Proteomes" id="UP000028837">
    <property type="component" value="Unassembled WGS sequence"/>
</dbReference>
<evidence type="ECO:0000256" key="5">
    <source>
        <dbReference type="SAM" id="MobiDB-lite"/>
    </source>
</evidence>
<feature type="transmembrane region" description="Helical" evidence="6">
    <location>
        <begin position="415"/>
        <end position="432"/>
    </location>
</feature>
<keyword evidence="3 6" id="KW-1133">Transmembrane helix</keyword>
<dbReference type="AlphaFoldDB" id="A0A086JTQ3"/>
<protein>
    <submittedName>
        <fullName evidence="7">Metal cation transporter, ZIP family protein</fullName>
    </submittedName>
</protein>
<proteinExistence type="predicted"/>